<dbReference type="VEuPathDB" id="FungiDB:PSHT_01305"/>
<name>A0A2S4WKU7_9BASI</name>
<dbReference type="AlphaFoldDB" id="A0A2S4WKU7"/>
<organism evidence="2 3">
    <name type="scientific">Puccinia striiformis</name>
    <dbReference type="NCBI Taxonomy" id="27350"/>
    <lineage>
        <taxon>Eukaryota</taxon>
        <taxon>Fungi</taxon>
        <taxon>Dikarya</taxon>
        <taxon>Basidiomycota</taxon>
        <taxon>Pucciniomycotina</taxon>
        <taxon>Pucciniomycetes</taxon>
        <taxon>Pucciniales</taxon>
        <taxon>Pucciniaceae</taxon>
        <taxon>Puccinia</taxon>
    </lineage>
</organism>
<reference evidence="3" key="3">
    <citation type="journal article" date="2018" name="Mol. Plant Microbe Interact.">
        <title>Genome sequence resources for the wheat stripe rust pathogen (Puccinia striiformis f. sp. tritici) and the barley stripe rust pathogen (Puccinia striiformis f. sp. hordei).</title>
        <authorList>
            <person name="Xia C."/>
            <person name="Wang M."/>
            <person name="Yin C."/>
            <person name="Cornejo O.E."/>
            <person name="Hulbert S.H."/>
            <person name="Chen X."/>
        </authorList>
    </citation>
    <scope>NUCLEOTIDE SEQUENCE [LARGE SCALE GENOMIC DNA]</scope>
    <source>
        <strain evidence="3">93TX-2</strain>
    </source>
</reference>
<keyword evidence="3" id="KW-1185">Reference proteome</keyword>
<evidence type="ECO:0008006" key="4">
    <source>
        <dbReference type="Google" id="ProtNLM"/>
    </source>
</evidence>
<feature type="compositionally biased region" description="Basic and acidic residues" evidence="1">
    <location>
        <begin position="53"/>
        <end position="64"/>
    </location>
</feature>
<dbReference type="SUPFAM" id="SSF50630">
    <property type="entry name" value="Acid proteases"/>
    <property type="match status" value="1"/>
</dbReference>
<gene>
    <name evidence="2" type="ORF">PSHT_01305</name>
</gene>
<reference evidence="3" key="2">
    <citation type="journal article" date="2018" name="BMC Genomics">
        <title>Genomic insights into host adaptation between the wheat stripe rust pathogen (Puccinia striiformis f. sp. tritici) and the barley stripe rust pathogen (Puccinia striiformis f. sp. hordei).</title>
        <authorList>
            <person name="Xia C."/>
            <person name="Wang M."/>
            <person name="Yin C."/>
            <person name="Cornejo O.E."/>
            <person name="Hulbert S.H."/>
            <person name="Chen X."/>
        </authorList>
    </citation>
    <scope>NUCLEOTIDE SEQUENCE [LARGE SCALE GENOMIC DNA]</scope>
    <source>
        <strain evidence="3">93TX-2</strain>
    </source>
</reference>
<dbReference type="Gene3D" id="2.40.70.10">
    <property type="entry name" value="Acid Proteases"/>
    <property type="match status" value="1"/>
</dbReference>
<dbReference type="OrthoDB" id="2507637at2759"/>
<dbReference type="Pfam" id="PF13650">
    <property type="entry name" value="Asp_protease_2"/>
    <property type="match status" value="1"/>
</dbReference>
<dbReference type="EMBL" id="PKSM01000010">
    <property type="protein sequence ID" value="POW22364.1"/>
    <property type="molecule type" value="Genomic_DNA"/>
</dbReference>
<protein>
    <recommendedName>
        <fullName evidence="4">Aspartic peptidase DDI1-type domain-containing protein</fullName>
    </recommendedName>
</protein>
<dbReference type="InterPro" id="IPR021109">
    <property type="entry name" value="Peptidase_aspartic_dom_sf"/>
</dbReference>
<proteinExistence type="predicted"/>
<sequence length="158" mass="16940">MVSEGRMELSYGEIFAISNGVTELFKKKISHKKVMIDPPADKQTSAADLESDDGSKSNKEESGTPKRSHYACPLGYIKIGINGKEVQALLDNGSMVNVLPKDLAVRLGFIVTEKSMNLKGIGGHQNKILGIAEGVRSGSGTSNARSIFGYLAATYSLF</sequence>
<feature type="region of interest" description="Disordered" evidence="1">
    <location>
        <begin position="36"/>
        <end position="68"/>
    </location>
</feature>
<accession>A0A2S4WKU7</accession>
<dbReference type="CDD" id="cd00303">
    <property type="entry name" value="retropepsin_like"/>
    <property type="match status" value="1"/>
</dbReference>
<evidence type="ECO:0000256" key="1">
    <source>
        <dbReference type="SAM" id="MobiDB-lite"/>
    </source>
</evidence>
<evidence type="ECO:0000313" key="2">
    <source>
        <dbReference type="EMBL" id="POW22364.1"/>
    </source>
</evidence>
<dbReference type="Proteomes" id="UP000238274">
    <property type="component" value="Unassembled WGS sequence"/>
</dbReference>
<reference evidence="2 3" key="1">
    <citation type="submission" date="2017-12" db="EMBL/GenBank/DDBJ databases">
        <title>Gene loss provides genomic basis for host adaptation in cereal stripe rust fungi.</title>
        <authorList>
            <person name="Xia C."/>
        </authorList>
    </citation>
    <scope>NUCLEOTIDE SEQUENCE [LARGE SCALE GENOMIC DNA]</scope>
    <source>
        <strain evidence="2 3">93TX-2</strain>
    </source>
</reference>
<comment type="caution">
    <text evidence="2">The sequence shown here is derived from an EMBL/GenBank/DDBJ whole genome shotgun (WGS) entry which is preliminary data.</text>
</comment>
<evidence type="ECO:0000313" key="3">
    <source>
        <dbReference type="Proteomes" id="UP000238274"/>
    </source>
</evidence>
<dbReference type="VEuPathDB" id="FungiDB:PSTT_02247"/>